<dbReference type="PANTHER" id="PTHR30600">
    <property type="entry name" value="CYTOCHROME C PEROXIDASE-RELATED"/>
    <property type="match status" value="1"/>
</dbReference>
<proteinExistence type="predicted"/>
<protein>
    <submittedName>
        <fullName evidence="10">C-type cytochrome</fullName>
    </submittedName>
</protein>
<feature type="domain" description="Cytochrome c" evidence="9">
    <location>
        <begin position="98"/>
        <end position="224"/>
    </location>
</feature>
<dbReference type="InterPro" id="IPR009056">
    <property type="entry name" value="Cyt_c-like_dom"/>
</dbReference>
<sequence>MAAGAGTAAPAQGGGSAASAADCRALLATAAPPPQPPAAVNADAPRRAAADPEAEARQACVARLYRGPTAGWPAPQVDAGVKWQELAPRPALPAPPAPLVALGAQLFADPRLSRGQDISCASCHAPHLGFADGRRLALGHEAQAGPRHTPHLLGVAFVPLLMWDGRASDLESQALLPIVNPLEMAMDLGQLQQRLSRETDYPQRFAQVFGDDAVTLQRLGEALAAFQRRIEAPRSRFDDFIEGCNPQALTDRELNGLHLFRTKARCMNCHSGPQLTQHEFHQIGTSALGRRLQDLGRQAVTGRAEDAGALRTPSLRGVARTAPYFHNGSAPTLRGLLETYNAGMPRPPKNAQGLMAIPPSPLIQPLQLNARELQDLEAFLRTL</sequence>
<keyword evidence="6 7" id="KW-0408">Iron</keyword>
<dbReference type="RefSeq" id="WP_250194442.1">
    <property type="nucleotide sequence ID" value="NZ_CP097635.1"/>
</dbReference>
<evidence type="ECO:0000256" key="1">
    <source>
        <dbReference type="ARBA" id="ARBA00004196"/>
    </source>
</evidence>
<evidence type="ECO:0000313" key="10">
    <source>
        <dbReference type="EMBL" id="URI06178.1"/>
    </source>
</evidence>
<evidence type="ECO:0000256" key="6">
    <source>
        <dbReference type="ARBA" id="ARBA00023004"/>
    </source>
</evidence>
<dbReference type="Gene3D" id="1.10.760.10">
    <property type="entry name" value="Cytochrome c-like domain"/>
    <property type="match status" value="2"/>
</dbReference>
<evidence type="ECO:0000256" key="2">
    <source>
        <dbReference type="ARBA" id="ARBA00022617"/>
    </source>
</evidence>
<feature type="compositionally biased region" description="Basic and acidic residues" evidence="8">
    <location>
        <begin position="44"/>
        <end position="53"/>
    </location>
</feature>
<accession>A0ABY4S097</accession>
<evidence type="ECO:0000259" key="9">
    <source>
        <dbReference type="PROSITE" id="PS51007"/>
    </source>
</evidence>
<organism evidence="10 11">
    <name type="scientific">Aquincola tertiaricarbonis</name>
    <dbReference type="NCBI Taxonomy" id="391953"/>
    <lineage>
        <taxon>Bacteria</taxon>
        <taxon>Pseudomonadati</taxon>
        <taxon>Pseudomonadota</taxon>
        <taxon>Betaproteobacteria</taxon>
        <taxon>Burkholderiales</taxon>
        <taxon>Sphaerotilaceae</taxon>
        <taxon>Aquincola</taxon>
    </lineage>
</organism>
<dbReference type="Pfam" id="PF03150">
    <property type="entry name" value="CCP_MauG"/>
    <property type="match status" value="1"/>
</dbReference>
<gene>
    <name evidence="10" type="ORF">MW290_09580</name>
</gene>
<feature type="region of interest" description="Disordered" evidence="8">
    <location>
        <begin position="28"/>
        <end position="53"/>
    </location>
</feature>
<evidence type="ECO:0000256" key="5">
    <source>
        <dbReference type="ARBA" id="ARBA00023002"/>
    </source>
</evidence>
<dbReference type="Pfam" id="PF21419">
    <property type="entry name" value="RoxA-like_Cyt-c"/>
    <property type="match status" value="1"/>
</dbReference>
<keyword evidence="5" id="KW-0560">Oxidoreductase</keyword>
<comment type="subcellular location">
    <subcellularLocation>
        <location evidence="1">Cell envelope</location>
    </subcellularLocation>
</comment>
<evidence type="ECO:0000256" key="7">
    <source>
        <dbReference type="PROSITE-ProRule" id="PRU00433"/>
    </source>
</evidence>
<name>A0ABY4S097_AQUTE</name>
<dbReference type="Proteomes" id="UP001056201">
    <property type="component" value="Chromosome 1"/>
</dbReference>
<evidence type="ECO:0000256" key="3">
    <source>
        <dbReference type="ARBA" id="ARBA00022723"/>
    </source>
</evidence>
<dbReference type="SUPFAM" id="SSF46626">
    <property type="entry name" value="Cytochrome c"/>
    <property type="match status" value="2"/>
</dbReference>
<keyword evidence="11" id="KW-1185">Reference proteome</keyword>
<evidence type="ECO:0000313" key="11">
    <source>
        <dbReference type="Proteomes" id="UP001056201"/>
    </source>
</evidence>
<keyword evidence="2 7" id="KW-0349">Heme</keyword>
<dbReference type="InterPro" id="IPR051395">
    <property type="entry name" value="Cytochrome_c_Peroxidase/MauG"/>
</dbReference>
<feature type="domain" description="Cytochrome c" evidence="9">
    <location>
        <begin position="251"/>
        <end position="383"/>
    </location>
</feature>
<dbReference type="InterPro" id="IPR004852">
    <property type="entry name" value="Di-haem_cyt_c_peroxidsae"/>
</dbReference>
<dbReference type="InterPro" id="IPR036909">
    <property type="entry name" value="Cyt_c-like_dom_sf"/>
</dbReference>
<evidence type="ECO:0000256" key="4">
    <source>
        <dbReference type="ARBA" id="ARBA00022729"/>
    </source>
</evidence>
<reference evidence="10" key="1">
    <citation type="submission" date="2022-05" db="EMBL/GenBank/DDBJ databases">
        <title>An RpoN-dependent PEP-CTERM gene is involved in floc formation of an Aquincola tertiaricarbonis strain.</title>
        <authorList>
            <person name="Qiu D."/>
            <person name="Xia M."/>
        </authorList>
    </citation>
    <scope>NUCLEOTIDE SEQUENCE</scope>
    <source>
        <strain evidence="10">RN12</strain>
    </source>
</reference>
<dbReference type="EMBL" id="CP097635">
    <property type="protein sequence ID" value="URI06178.1"/>
    <property type="molecule type" value="Genomic_DNA"/>
</dbReference>
<evidence type="ECO:0000256" key="8">
    <source>
        <dbReference type="SAM" id="MobiDB-lite"/>
    </source>
</evidence>
<keyword evidence="3 7" id="KW-0479">Metal-binding</keyword>
<dbReference type="PANTHER" id="PTHR30600:SF10">
    <property type="entry name" value="BLL6722 PROTEIN"/>
    <property type="match status" value="1"/>
</dbReference>
<keyword evidence="4" id="KW-0732">Signal</keyword>
<dbReference type="PROSITE" id="PS51007">
    <property type="entry name" value="CYTC"/>
    <property type="match status" value="2"/>
</dbReference>